<protein>
    <recommendedName>
        <fullName evidence="3">Centrosomal protein of 70 kDa</fullName>
    </recommendedName>
</protein>
<dbReference type="AlphaFoldDB" id="A0A974BYU4"/>
<name>A0A974BYU4_XENLA</name>
<dbReference type="OMA" id="ACQQYLQ"/>
<keyword evidence="4" id="KW-0963">Cytoplasm</keyword>
<dbReference type="GO" id="GO:0060271">
    <property type="term" value="P:cilium assembly"/>
    <property type="evidence" value="ECO:0007669"/>
    <property type="project" value="InterPro"/>
</dbReference>
<keyword evidence="6 9" id="KW-0175">Coiled coil</keyword>
<evidence type="ECO:0000256" key="2">
    <source>
        <dbReference type="ARBA" id="ARBA00011832"/>
    </source>
</evidence>
<keyword evidence="7" id="KW-0206">Cytoskeleton</keyword>
<dbReference type="PANTHER" id="PTHR14594">
    <property type="entry name" value="CENTROSOMAL PROTEIN OF 70 KDA"/>
    <property type="match status" value="1"/>
</dbReference>
<evidence type="ECO:0000256" key="8">
    <source>
        <dbReference type="ARBA" id="ARBA00025273"/>
    </source>
</evidence>
<evidence type="ECO:0000256" key="4">
    <source>
        <dbReference type="ARBA" id="ARBA00022490"/>
    </source>
</evidence>
<keyword evidence="5" id="KW-0802">TPR repeat</keyword>
<evidence type="ECO:0000256" key="1">
    <source>
        <dbReference type="ARBA" id="ARBA00004300"/>
    </source>
</evidence>
<organism evidence="10 11">
    <name type="scientific">Xenopus laevis</name>
    <name type="common">African clawed frog</name>
    <dbReference type="NCBI Taxonomy" id="8355"/>
    <lineage>
        <taxon>Eukaryota</taxon>
        <taxon>Metazoa</taxon>
        <taxon>Chordata</taxon>
        <taxon>Craniata</taxon>
        <taxon>Vertebrata</taxon>
        <taxon>Euteleostomi</taxon>
        <taxon>Amphibia</taxon>
        <taxon>Batrachia</taxon>
        <taxon>Anura</taxon>
        <taxon>Pipoidea</taxon>
        <taxon>Pipidae</taxon>
        <taxon>Xenopodinae</taxon>
        <taxon>Xenopus</taxon>
        <taxon>Xenopus</taxon>
    </lineage>
</organism>
<dbReference type="GO" id="GO:0005813">
    <property type="term" value="C:centrosome"/>
    <property type="evidence" value="ECO:0007669"/>
    <property type="project" value="UniProtKB-SubCell"/>
</dbReference>
<proteinExistence type="predicted"/>
<dbReference type="GO" id="GO:0070507">
    <property type="term" value="P:regulation of microtubule cytoskeleton organization"/>
    <property type="evidence" value="ECO:0007669"/>
    <property type="project" value="InterPro"/>
</dbReference>
<dbReference type="GO" id="GO:0043015">
    <property type="term" value="F:gamma-tubulin binding"/>
    <property type="evidence" value="ECO:0007669"/>
    <property type="project" value="InterPro"/>
</dbReference>
<comment type="subcellular location">
    <subcellularLocation>
        <location evidence="1">Cytoplasm</location>
        <location evidence="1">Cytoskeleton</location>
        <location evidence="1">Microtubule organizing center</location>
        <location evidence="1">Centrosome</location>
    </subcellularLocation>
</comment>
<evidence type="ECO:0000313" key="11">
    <source>
        <dbReference type="Proteomes" id="UP000694892"/>
    </source>
</evidence>
<dbReference type="PANTHER" id="PTHR14594:SF1">
    <property type="entry name" value="CENTROSOMAL PROTEIN OF 70 KDA"/>
    <property type="match status" value="1"/>
</dbReference>
<evidence type="ECO:0000256" key="9">
    <source>
        <dbReference type="SAM" id="Coils"/>
    </source>
</evidence>
<evidence type="ECO:0000256" key="6">
    <source>
        <dbReference type="ARBA" id="ARBA00023054"/>
    </source>
</evidence>
<comment type="subunit">
    <text evidence="2">Directly interacts with tubulin-gamma; this interaction determines centrosomal localization.</text>
</comment>
<accession>A0A974BYU4</accession>
<evidence type="ECO:0000256" key="5">
    <source>
        <dbReference type="ARBA" id="ARBA00022803"/>
    </source>
</evidence>
<dbReference type="Proteomes" id="UP000694892">
    <property type="component" value="Chromosome 9_10L"/>
</dbReference>
<gene>
    <name evidence="10" type="ORF">XELAEV_18044330mg</name>
</gene>
<sequence length="637" mass="72687">MSEQLPSAKEEPFKEVLAEWENINRLLKRHGCSPVSVSKAQDKANLSGTVLLDHQASQAVASAFKSLIQDTERRQNLIHGLIQSNNQLKEDVQQQQGRAARQEHRASDLQKILDNVKAKIRDLEDDFISKTRQQQNQVKDLLKEKQVANEQCQKQQEKMRELEEKVVQLKKQLSQAQTVEEKRVASQRKVFLQLLSRLPRDNNGTDQQILDIIGGYEGQVTQLQKELKRYKVADVELSVRERKYSEESLNLDTTPNYRALLKSYQEQMRDAKEKKEQLVRENSQMQQELEGRPTVRELKLYKQHVRKMEKLLRQNNISFRGIMREKNENKAPLHQSTRVEDIDQLPTDDCRRYLQEVCRELGICDLKDLIPVSLSKVREADTCSKLHKILSGIGSVLSSPRAPQLLFKASSRGLGSNTIDSKNELDFLHLLPTIEMWAGQLLSLKGLHRSLKKLGEKILPYGQPSMVPEGPDSVRVEDLQLLLDSMIEDVESRKQDPASLSPHTLLALVSHFQKLFDVPSLGGVYPRMNEVYSKLGELSNMMKSLCCLLGIGGVASSSAVVNAVWRLCRDLEEVDSQKLQQILGTLDIDSVINKIQEHEEFFPAFEGLIKALLNLLEIDQLDEIVPEVRRLKARASH</sequence>
<evidence type="ECO:0000313" key="10">
    <source>
        <dbReference type="EMBL" id="OCT63231.1"/>
    </source>
</evidence>
<dbReference type="InterPro" id="IPR037692">
    <property type="entry name" value="CEP70"/>
</dbReference>
<reference evidence="11" key="1">
    <citation type="journal article" date="2016" name="Nature">
        <title>Genome evolution in the allotetraploid frog Xenopus laevis.</title>
        <authorList>
            <person name="Session A.M."/>
            <person name="Uno Y."/>
            <person name="Kwon T."/>
            <person name="Chapman J.A."/>
            <person name="Toyoda A."/>
            <person name="Takahashi S."/>
            <person name="Fukui A."/>
            <person name="Hikosaka A."/>
            <person name="Suzuki A."/>
            <person name="Kondo M."/>
            <person name="van Heeringen S.J."/>
            <person name="Quigley I."/>
            <person name="Heinz S."/>
            <person name="Ogino H."/>
            <person name="Ochi H."/>
            <person name="Hellsten U."/>
            <person name="Lyons J.B."/>
            <person name="Simakov O."/>
            <person name="Putnam N."/>
            <person name="Stites J."/>
            <person name="Kuroki Y."/>
            <person name="Tanaka T."/>
            <person name="Michiue T."/>
            <person name="Watanabe M."/>
            <person name="Bogdanovic O."/>
            <person name="Lister R."/>
            <person name="Georgiou G."/>
            <person name="Paranjpe S.S."/>
            <person name="van Kruijsbergen I."/>
            <person name="Shu S."/>
            <person name="Carlson J."/>
            <person name="Kinoshita T."/>
            <person name="Ohta Y."/>
            <person name="Mawaribuchi S."/>
            <person name="Jenkins J."/>
            <person name="Grimwood J."/>
            <person name="Schmutz J."/>
            <person name="Mitros T."/>
            <person name="Mozaffari S.V."/>
            <person name="Suzuki Y."/>
            <person name="Haramoto Y."/>
            <person name="Yamamoto T.S."/>
            <person name="Takagi C."/>
            <person name="Heald R."/>
            <person name="Miller K."/>
            <person name="Haudenschild C."/>
            <person name="Kitzman J."/>
            <person name="Nakayama T."/>
            <person name="Izutsu Y."/>
            <person name="Robert J."/>
            <person name="Fortriede J."/>
            <person name="Burns K."/>
            <person name="Lotay V."/>
            <person name="Karimi K."/>
            <person name="Yasuoka Y."/>
            <person name="Dichmann D.S."/>
            <person name="Flajnik M.F."/>
            <person name="Houston D.W."/>
            <person name="Shendure J."/>
            <person name="DuPasquier L."/>
            <person name="Vize P.D."/>
            <person name="Zorn A.M."/>
            <person name="Ito M."/>
            <person name="Marcotte E.M."/>
            <person name="Wallingford J.B."/>
            <person name="Ito Y."/>
            <person name="Asashima M."/>
            <person name="Ueno N."/>
            <person name="Matsuda Y."/>
            <person name="Veenstra G.J."/>
            <person name="Fujiyama A."/>
            <person name="Harland R.M."/>
            <person name="Taira M."/>
            <person name="Rokhsar D.S."/>
        </authorList>
    </citation>
    <scope>NUCLEOTIDE SEQUENCE [LARGE SCALE GENOMIC DNA]</scope>
    <source>
        <strain evidence="11">J</strain>
    </source>
</reference>
<evidence type="ECO:0000256" key="3">
    <source>
        <dbReference type="ARBA" id="ARBA00018408"/>
    </source>
</evidence>
<feature type="coiled-coil region" evidence="9">
    <location>
        <begin position="85"/>
        <end position="179"/>
    </location>
</feature>
<feature type="coiled-coil region" evidence="9">
    <location>
        <begin position="257"/>
        <end position="288"/>
    </location>
</feature>
<dbReference type="EMBL" id="CM004482">
    <property type="protein sequence ID" value="OCT63231.1"/>
    <property type="molecule type" value="Genomic_DNA"/>
</dbReference>
<evidence type="ECO:0000256" key="7">
    <source>
        <dbReference type="ARBA" id="ARBA00023212"/>
    </source>
</evidence>
<comment type="function">
    <text evidence="8">Plays a role in the organization of both preexisting and nascent microtubules in interphase cells. During mitosis, required for the organization and orientation of the mitotic spindle.</text>
</comment>